<dbReference type="PROSITE" id="PS51384">
    <property type="entry name" value="FAD_FR"/>
    <property type="match status" value="1"/>
</dbReference>
<feature type="domain" description="FAD-binding FR-type" evidence="11">
    <location>
        <begin position="176"/>
        <end position="400"/>
    </location>
</feature>
<dbReference type="InterPro" id="IPR013121">
    <property type="entry name" value="Fe_red_NAD-bd_6"/>
</dbReference>
<dbReference type="SFLD" id="SFLDG01168">
    <property type="entry name" value="Ferric_reductase_subgroup_(FRE"/>
    <property type="match status" value="1"/>
</dbReference>
<feature type="region of interest" description="Disordered" evidence="9">
    <location>
        <begin position="501"/>
        <end position="546"/>
    </location>
</feature>
<dbReference type="InterPro" id="IPR039261">
    <property type="entry name" value="FNR_nucleotide-bd"/>
</dbReference>
<keyword evidence="7 10" id="KW-0472">Membrane</keyword>
<evidence type="ECO:0000256" key="9">
    <source>
        <dbReference type="SAM" id="MobiDB-lite"/>
    </source>
</evidence>
<evidence type="ECO:0000256" key="5">
    <source>
        <dbReference type="ARBA" id="ARBA00022989"/>
    </source>
</evidence>
<feature type="transmembrane region" description="Helical" evidence="10">
    <location>
        <begin position="189"/>
        <end position="206"/>
    </location>
</feature>
<keyword evidence="4 10" id="KW-0812">Transmembrane</keyword>
<keyword evidence="5 10" id="KW-1133">Transmembrane helix</keyword>
<evidence type="ECO:0000259" key="11">
    <source>
        <dbReference type="PROSITE" id="PS51384"/>
    </source>
</evidence>
<feature type="transmembrane region" description="Helical" evidence="10">
    <location>
        <begin position="226"/>
        <end position="247"/>
    </location>
</feature>
<dbReference type="Pfam" id="PF08022">
    <property type="entry name" value="FAD_binding_8"/>
    <property type="match status" value="1"/>
</dbReference>
<dbReference type="SFLD" id="SFLDS00052">
    <property type="entry name" value="Ferric_Reductase_Domain"/>
    <property type="match status" value="1"/>
</dbReference>
<feature type="transmembrane region" description="Helical" evidence="10">
    <location>
        <begin position="37"/>
        <end position="55"/>
    </location>
</feature>
<dbReference type="GO" id="GO:0015677">
    <property type="term" value="P:copper ion import"/>
    <property type="evidence" value="ECO:0007669"/>
    <property type="project" value="TreeGrafter"/>
</dbReference>
<evidence type="ECO:0000256" key="1">
    <source>
        <dbReference type="ARBA" id="ARBA00004141"/>
    </source>
</evidence>
<dbReference type="OrthoDB" id="4494341at2759"/>
<accession>A0A5N6KP02</accession>
<dbReference type="GO" id="GO:0005886">
    <property type="term" value="C:plasma membrane"/>
    <property type="evidence" value="ECO:0007669"/>
    <property type="project" value="TreeGrafter"/>
</dbReference>
<feature type="transmembrane region" description="Helical" evidence="10">
    <location>
        <begin position="148"/>
        <end position="168"/>
    </location>
</feature>
<feature type="transmembrane region" description="Helical" evidence="10">
    <location>
        <begin position="254"/>
        <end position="274"/>
    </location>
</feature>
<feature type="compositionally biased region" description="Basic and acidic residues" evidence="9">
    <location>
        <begin position="502"/>
        <end position="513"/>
    </location>
</feature>
<dbReference type="SUPFAM" id="SSF52343">
    <property type="entry name" value="Ferredoxin reductase-like, C-terminal NADP-linked domain"/>
    <property type="match status" value="1"/>
</dbReference>
<dbReference type="InterPro" id="IPR017927">
    <property type="entry name" value="FAD-bd_FR_type"/>
</dbReference>
<evidence type="ECO:0000256" key="4">
    <source>
        <dbReference type="ARBA" id="ARBA00022692"/>
    </source>
</evidence>
<dbReference type="PANTHER" id="PTHR32361">
    <property type="entry name" value="FERRIC/CUPRIC REDUCTASE TRANSMEMBRANE COMPONENT"/>
    <property type="match status" value="1"/>
</dbReference>
<feature type="region of interest" description="Disordered" evidence="9">
    <location>
        <begin position="709"/>
        <end position="735"/>
    </location>
</feature>
<keyword evidence="3" id="KW-0813">Transport</keyword>
<reference evidence="12 13" key="1">
    <citation type="submission" date="2019-06" db="EMBL/GenBank/DDBJ databases">
        <title>A chromosomal-level reference genome of Carpinus fangiana (Coryloideae, Betulaceae).</title>
        <authorList>
            <person name="Yang X."/>
            <person name="Wang Z."/>
            <person name="Zhang L."/>
            <person name="Hao G."/>
            <person name="Liu J."/>
            <person name="Yang Y."/>
        </authorList>
    </citation>
    <scope>NUCLEOTIDE SEQUENCE [LARGE SCALE GENOMIC DNA]</scope>
    <source>
        <strain evidence="12">Cfa_2016G</strain>
        <tissue evidence="12">Leaf</tissue>
    </source>
</reference>
<evidence type="ECO:0000256" key="2">
    <source>
        <dbReference type="ARBA" id="ARBA00006278"/>
    </source>
</evidence>
<dbReference type="Proteomes" id="UP000327013">
    <property type="component" value="Unassembled WGS sequence"/>
</dbReference>
<gene>
    <name evidence="12" type="ORF">FH972_021312</name>
</gene>
<protein>
    <recommendedName>
        <fullName evidence="11">FAD-binding FR-type domain-containing protein</fullName>
    </recommendedName>
</protein>
<dbReference type="GO" id="GO:0006879">
    <property type="term" value="P:intracellular iron ion homeostasis"/>
    <property type="evidence" value="ECO:0007669"/>
    <property type="project" value="TreeGrafter"/>
</dbReference>
<dbReference type="CDD" id="cd06186">
    <property type="entry name" value="NOX_Duox_like_FAD_NADP"/>
    <property type="match status" value="1"/>
</dbReference>
<dbReference type="InterPro" id="IPR013112">
    <property type="entry name" value="FAD-bd_8"/>
</dbReference>
<name>A0A5N6KP02_9ROSI</name>
<dbReference type="EMBL" id="VIBQ01000009">
    <property type="protein sequence ID" value="KAB8337008.1"/>
    <property type="molecule type" value="Genomic_DNA"/>
</dbReference>
<feature type="compositionally biased region" description="Low complexity" evidence="9">
    <location>
        <begin position="514"/>
        <end position="526"/>
    </location>
</feature>
<keyword evidence="6" id="KW-0560">Oxidoreductase</keyword>
<dbReference type="PANTHER" id="PTHR32361:SF9">
    <property type="entry name" value="FERRIC REDUCTASE TRANSMEMBRANE COMPONENT 3-RELATED"/>
    <property type="match status" value="1"/>
</dbReference>
<evidence type="ECO:0000256" key="8">
    <source>
        <dbReference type="ARBA" id="ARBA00023180"/>
    </source>
</evidence>
<feature type="transmembrane region" description="Helical" evidence="10">
    <location>
        <begin position="114"/>
        <end position="136"/>
    </location>
</feature>
<dbReference type="Pfam" id="PF08030">
    <property type="entry name" value="NAD_binding_6"/>
    <property type="match status" value="1"/>
</dbReference>
<dbReference type="InterPro" id="IPR013130">
    <property type="entry name" value="Fe3_Rdtase_TM_dom"/>
</dbReference>
<dbReference type="GO" id="GO:0000293">
    <property type="term" value="F:ferric-chelate reductase activity"/>
    <property type="evidence" value="ECO:0007669"/>
    <property type="project" value="UniProtKB-ARBA"/>
</dbReference>
<evidence type="ECO:0000256" key="6">
    <source>
        <dbReference type="ARBA" id="ARBA00023002"/>
    </source>
</evidence>
<keyword evidence="13" id="KW-1185">Reference proteome</keyword>
<dbReference type="InterPro" id="IPR051410">
    <property type="entry name" value="Ferric/Cupric_Reductase"/>
</dbReference>
<comment type="similarity">
    <text evidence="2">Belongs to the ferric reductase (FRE) family.</text>
</comment>
<keyword evidence="8" id="KW-0325">Glycoprotein</keyword>
<evidence type="ECO:0000313" key="13">
    <source>
        <dbReference type="Proteomes" id="UP000327013"/>
    </source>
</evidence>
<dbReference type="Pfam" id="PF01794">
    <property type="entry name" value="Ferric_reduct"/>
    <property type="match status" value="1"/>
</dbReference>
<evidence type="ECO:0000256" key="10">
    <source>
        <dbReference type="SAM" id="Phobius"/>
    </source>
</evidence>
<dbReference type="GO" id="GO:0006826">
    <property type="term" value="P:iron ion transport"/>
    <property type="evidence" value="ECO:0007669"/>
    <property type="project" value="TreeGrafter"/>
</dbReference>
<comment type="subcellular location">
    <subcellularLocation>
        <location evidence="1">Membrane</location>
        <topology evidence="1">Multi-pass membrane protein</topology>
    </subcellularLocation>
</comment>
<comment type="caution">
    <text evidence="12">The sequence shown here is derived from an EMBL/GenBank/DDBJ whole genome shotgun (WGS) entry which is preliminary data.</text>
</comment>
<evidence type="ECO:0000256" key="7">
    <source>
        <dbReference type="ARBA" id="ARBA00023136"/>
    </source>
</evidence>
<evidence type="ECO:0000256" key="3">
    <source>
        <dbReference type="ARBA" id="ARBA00022448"/>
    </source>
</evidence>
<dbReference type="AlphaFoldDB" id="A0A5N6KP02"/>
<sequence>MAAALHRRHDHGGMSASSMDDGMMSMGTIDVHHFPRLYWAFVGAVIAAFFVRNVIEYLICRQRLAAAQSNKPDPARPKNVFTSAYATLAAVAREASNASIPPIRLGRYTLRFPLMGSLSLVLTYVALILVLCFYRFDISDYDVYEQLAYRAGFVSLGQFPLLFLLAGKNNIIGYITGFSYERLNWLHRWAARGLLLSVTIHMGYWFSDWAPYGDYIEVELTTYRTATTGFSCWIILLWIVLSSLAPIRGWSYEIFVVQHVISFIVLITMVFIHTPVANWPWLWASVAIYFFDRVSRSIWAAYTNLAVFHRRTNSRSSRSGIWTCEAELKPLPFVLPLQSHPFTISSLPTDNKLEFIIKARAGGTKRLLKHAEKTFGLPSSSVPTTVPVVIQGPYGAMRPLRQFDSVILLAGSTGATFTTPLLRDIVAHVGNNSKGGLLRLAPGAVTRHVRYVWVVKSRKQLGWFTSELNQVVADVETLKRAGKRISLDLSVYITCDSTFTEGNKKSDARELPRSGESPSSISSSSSDFEEKMDSKPTTFGVEEVDPRSFGISSQENIKTCGSDGTCCCQTTIMDESGEEKIGEAAVCSCGSHQRGDASSRDSSVLLTLDDATSSEKKMQAFTNDGKDDSGNEKNTIILTTQPKRTNLNPAINLFSGRPHPRSIIQASLEQARGESAVVVCGPRGLNDQVRQDVVSLSDERAVHKDVMGAMNGPGHLEHQTPGLPSRRSRDSTTCSTRSQVVRKECILRDDAKVRHFQVFVYLSGKQHRVRCDNTISVSVAAWRPNGPTFGKAKAN</sequence>
<dbReference type="Gene3D" id="3.40.50.80">
    <property type="entry name" value="Nucleotide-binding domain of ferredoxin-NADP reductase (FNR) module"/>
    <property type="match status" value="2"/>
</dbReference>
<organism evidence="12 13">
    <name type="scientific">Carpinus fangiana</name>
    <dbReference type="NCBI Taxonomy" id="176857"/>
    <lineage>
        <taxon>Eukaryota</taxon>
        <taxon>Viridiplantae</taxon>
        <taxon>Streptophyta</taxon>
        <taxon>Embryophyta</taxon>
        <taxon>Tracheophyta</taxon>
        <taxon>Spermatophyta</taxon>
        <taxon>Magnoliopsida</taxon>
        <taxon>eudicotyledons</taxon>
        <taxon>Gunneridae</taxon>
        <taxon>Pentapetalae</taxon>
        <taxon>rosids</taxon>
        <taxon>fabids</taxon>
        <taxon>Fagales</taxon>
        <taxon>Betulaceae</taxon>
        <taxon>Carpinus</taxon>
    </lineage>
</organism>
<evidence type="ECO:0000313" key="12">
    <source>
        <dbReference type="EMBL" id="KAB8337008.1"/>
    </source>
</evidence>
<proteinExistence type="inferred from homology"/>